<evidence type="ECO:0000313" key="2">
    <source>
        <dbReference type="Proteomes" id="UP001201163"/>
    </source>
</evidence>
<name>A0AAD4QDQ5_9AGAM</name>
<dbReference type="EMBL" id="JAKELL010000007">
    <property type="protein sequence ID" value="KAH8997331.1"/>
    <property type="molecule type" value="Genomic_DNA"/>
</dbReference>
<sequence>MPSIQSVHVHFPALLEQPPVGRVRKVSLAQLAPRYVTYSLSITITIIHGKRGVVYPKLAQSKGSGDRMHSPDLFWGSRQVSAAISEPESKDTVPKRAIHLSPKPALPETAFVRVRRKCFDLLTGVKLSSDHAPSPSSPQLFGFGLGGPLHARRCNAPVTEDGGPFVPSSPRPVFLFSTPVSSYSSGTSAASRGSGNSSVSVAFGVGV</sequence>
<comment type="caution">
    <text evidence="1">The sequence shown here is derived from an EMBL/GenBank/DDBJ whole genome shotgun (WGS) entry which is preliminary data.</text>
</comment>
<accession>A0AAD4QDQ5</accession>
<reference evidence="1" key="1">
    <citation type="submission" date="2022-01" db="EMBL/GenBank/DDBJ databases">
        <title>Comparative genomics reveals a dynamic genome evolution in the ectomycorrhizal milk-cap (Lactarius) mushrooms.</title>
        <authorList>
            <consortium name="DOE Joint Genome Institute"/>
            <person name="Lebreton A."/>
            <person name="Tang N."/>
            <person name="Kuo A."/>
            <person name="LaButti K."/>
            <person name="Drula E."/>
            <person name="Barry K."/>
            <person name="Clum A."/>
            <person name="Lipzen A."/>
            <person name="Mousain D."/>
            <person name="Ng V."/>
            <person name="Wang R."/>
            <person name="Wang X."/>
            <person name="Dai Y."/>
            <person name="Henrissat B."/>
            <person name="Grigoriev I.V."/>
            <person name="Guerin-Laguette A."/>
            <person name="Yu F."/>
            <person name="Martin F.M."/>
        </authorList>
    </citation>
    <scope>NUCLEOTIDE SEQUENCE</scope>
    <source>
        <strain evidence="1">QP</strain>
    </source>
</reference>
<gene>
    <name evidence="1" type="ORF">EDB92DRAFT_1412278</name>
</gene>
<proteinExistence type="predicted"/>
<organism evidence="1 2">
    <name type="scientific">Lactarius akahatsu</name>
    <dbReference type="NCBI Taxonomy" id="416441"/>
    <lineage>
        <taxon>Eukaryota</taxon>
        <taxon>Fungi</taxon>
        <taxon>Dikarya</taxon>
        <taxon>Basidiomycota</taxon>
        <taxon>Agaricomycotina</taxon>
        <taxon>Agaricomycetes</taxon>
        <taxon>Russulales</taxon>
        <taxon>Russulaceae</taxon>
        <taxon>Lactarius</taxon>
    </lineage>
</organism>
<keyword evidence="2" id="KW-1185">Reference proteome</keyword>
<evidence type="ECO:0000313" key="1">
    <source>
        <dbReference type="EMBL" id="KAH8997331.1"/>
    </source>
</evidence>
<dbReference type="AlphaFoldDB" id="A0AAD4QDQ5"/>
<dbReference type="Proteomes" id="UP001201163">
    <property type="component" value="Unassembled WGS sequence"/>
</dbReference>
<protein>
    <submittedName>
        <fullName evidence="1">Uncharacterized protein</fullName>
    </submittedName>
</protein>